<dbReference type="PROSITE" id="PS51724">
    <property type="entry name" value="SPOR"/>
    <property type="match status" value="1"/>
</dbReference>
<dbReference type="GO" id="GO:0042834">
    <property type="term" value="F:peptidoglycan binding"/>
    <property type="evidence" value="ECO:0007669"/>
    <property type="project" value="InterPro"/>
</dbReference>
<comment type="caution">
    <text evidence="4">The sequence shown here is derived from an EMBL/GenBank/DDBJ whole genome shotgun (WGS) entry which is preliminary data.</text>
</comment>
<dbReference type="Gene3D" id="3.30.70.1070">
    <property type="entry name" value="Sporulation related repeat"/>
    <property type="match status" value="1"/>
</dbReference>
<dbReference type="Proteomes" id="UP000697998">
    <property type="component" value="Unassembled WGS sequence"/>
</dbReference>
<evidence type="ECO:0000313" key="5">
    <source>
        <dbReference type="Proteomes" id="UP000697998"/>
    </source>
</evidence>
<sequence>MNKNAELALPKEAQSETRPTVLATEPLNTPTSQIPVIEPEMARLLEFTRANDSSLTPKEINAQLDRVLRDYDELTALYAENNRRIDSALAELRQSGGAVSSEVHRLGADLQQQNRSLAAHAAATEQRIDALRREARGWLADAEQRWDIRLASNNVRISADVARLDAGIGSLEDLLSVQEQIVAEQRARLDQFDVTYELLDTATRGNKRRIEEVRVQAEKQHAIVEARIEGLSALQREHQAEVRTLQGLVGVLQSETQRLDAAIAELAATLVDHQGATRDSFKWTHLAIAGLLLLTVLGFALVKWVPAFAPASSEAAIAGSEARITEVSGQLAALAAGDAARQETDAQQQARIEQVSGKVSGLEKSLGDLRAAMRKMRVQSAGAAVVHDGQWLLQQKPNAYTVQLVMSPSQADMARFIDRNVEHLMLNSLAFSVTEHDQRERYNLFFGVFDTVTQARAAIAALPTELRANRPWVRQLQSVQESLR</sequence>
<organism evidence="4 5">
    <name type="scientific">Candidatus Accumulibacter proximus</name>
    <dbReference type="NCBI Taxonomy" id="2954385"/>
    <lineage>
        <taxon>Bacteria</taxon>
        <taxon>Pseudomonadati</taxon>
        <taxon>Pseudomonadota</taxon>
        <taxon>Betaproteobacteria</taxon>
        <taxon>Candidatus Accumulibacter</taxon>
    </lineage>
</organism>
<evidence type="ECO:0000256" key="1">
    <source>
        <dbReference type="SAM" id="Coils"/>
    </source>
</evidence>
<reference evidence="4 5" key="1">
    <citation type="submission" date="2020-10" db="EMBL/GenBank/DDBJ databases">
        <title>Connecting structure to function with the recovery of over 1000 high-quality activated sludge metagenome-assembled genomes encoding full-length rRNA genes using long-read sequencing.</title>
        <authorList>
            <person name="Singleton C.M."/>
            <person name="Petriglieri F."/>
            <person name="Kristensen J.M."/>
            <person name="Kirkegaard R.H."/>
            <person name="Michaelsen T.Y."/>
            <person name="Andersen M.H."/>
            <person name="Karst S.M."/>
            <person name="Dueholm M.S."/>
            <person name="Nielsen P.H."/>
            <person name="Albertsen M."/>
        </authorList>
    </citation>
    <scope>NUCLEOTIDE SEQUENCE [LARGE SCALE GENOMIC DNA]</scope>
    <source>
        <strain evidence="4">EsbW_18-Q3-R4-48_BATAC.285</strain>
    </source>
</reference>
<dbReference type="AlphaFoldDB" id="A0A935UJE5"/>
<dbReference type="EMBL" id="JADJMH010000038">
    <property type="protein sequence ID" value="MBK7677615.1"/>
    <property type="molecule type" value="Genomic_DNA"/>
</dbReference>
<proteinExistence type="predicted"/>
<protein>
    <recommendedName>
        <fullName evidence="3">SPOR domain-containing protein</fullName>
    </recommendedName>
</protein>
<dbReference type="InterPro" id="IPR036680">
    <property type="entry name" value="SPOR-like_sf"/>
</dbReference>
<feature type="coiled-coil region" evidence="1">
    <location>
        <begin position="71"/>
        <end position="141"/>
    </location>
</feature>
<evidence type="ECO:0000313" key="4">
    <source>
        <dbReference type="EMBL" id="MBK7677615.1"/>
    </source>
</evidence>
<dbReference type="InterPro" id="IPR007730">
    <property type="entry name" value="SPOR-like_dom"/>
</dbReference>
<feature type="region of interest" description="Disordered" evidence="2">
    <location>
        <begin position="1"/>
        <end position="32"/>
    </location>
</feature>
<gene>
    <name evidence="4" type="ORF">IPJ27_24310</name>
</gene>
<evidence type="ECO:0000259" key="3">
    <source>
        <dbReference type="PROSITE" id="PS51724"/>
    </source>
</evidence>
<accession>A0A935UJE5</accession>
<name>A0A935UJE5_9PROT</name>
<evidence type="ECO:0000256" key="2">
    <source>
        <dbReference type="SAM" id="MobiDB-lite"/>
    </source>
</evidence>
<feature type="domain" description="SPOR" evidence="3">
    <location>
        <begin position="394"/>
        <end position="475"/>
    </location>
</feature>
<keyword evidence="1" id="KW-0175">Coiled coil</keyword>